<dbReference type="Gene3D" id="3.50.50.60">
    <property type="entry name" value="FAD/NAD(P)-binding domain"/>
    <property type="match status" value="2"/>
</dbReference>
<evidence type="ECO:0000256" key="2">
    <source>
        <dbReference type="ARBA" id="ARBA00003247"/>
    </source>
</evidence>
<feature type="domain" description="NADH-rubredoxin oxidoreductase C-terminal" evidence="25">
    <location>
        <begin position="341"/>
        <end position="402"/>
    </location>
</feature>
<dbReference type="PRINTS" id="PR00411">
    <property type="entry name" value="PNDRDTASEI"/>
</dbReference>
<evidence type="ECO:0000256" key="13">
    <source>
        <dbReference type="ARBA" id="ARBA00023002"/>
    </source>
</evidence>
<dbReference type="AlphaFoldDB" id="A0A927N415"/>
<dbReference type="InterPro" id="IPR006067">
    <property type="entry name" value="NO2/SO3_Rdtase_4Fe4S_dom"/>
</dbReference>
<dbReference type="GO" id="GO:0050311">
    <property type="term" value="F:sulfite reductase (ferredoxin) activity"/>
    <property type="evidence" value="ECO:0007669"/>
    <property type="project" value="UniProtKB-EC"/>
</dbReference>
<evidence type="ECO:0000256" key="15">
    <source>
        <dbReference type="ARBA" id="ARBA00023014"/>
    </source>
</evidence>
<keyword evidence="13 26" id="KW-0560">Oxidoreductase</keyword>
<dbReference type="GO" id="GO:0098809">
    <property type="term" value="F:nitrite reductase activity"/>
    <property type="evidence" value="ECO:0007669"/>
    <property type="project" value="InterPro"/>
</dbReference>
<dbReference type="Gene3D" id="1.10.10.1100">
    <property type="entry name" value="BFD-like [2Fe-2S]-binding domain"/>
    <property type="match status" value="1"/>
</dbReference>
<dbReference type="GO" id="GO:0015980">
    <property type="term" value="P:energy derivation by oxidation of organic compounds"/>
    <property type="evidence" value="ECO:0007669"/>
    <property type="project" value="UniProtKB-ARBA"/>
</dbReference>
<dbReference type="GO" id="GO:0046872">
    <property type="term" value="F:metal ion binding"/>
    <property type="evidence" value="ECO:0007669"/>
    <property type="project" value="UniProtKB-KW"/>
</dbReference>
<keyword evidence="16 19" id="KW-0534">Nitrate assimilation</keyword>
<sequence>MKLVVIGNGMVGQRFVEALRARDTDGRCDVTVLAEESRAAYDRVGLSAYFTGTAAEDLSLVPDGFYDGDPTLALRLGDPAVSIDRERRVVLTRSGEHPYDALVLATGSSAFVPPVPGHDLPGCFVYRTLDDLEALRTHCAGKRVGAVVGGGLLGLEAANALRLLGLRTHVVEFAPRLMPMQLDEAGGAMLRRHVEALGLTVHTGTKTERLEPGPNGAVGRMVFAGDSSAGDATDSSAEEPCADSGSFPGVEVDTVVFAAGVRPRDELARACDLRVGPRGGVVVDESCRTSDAAIYAVGECACVEGRVYGLVAPGYAMADVVARHLTGGDATPATFVSGDTSTKLKLLGVDVASFGDTTGELDVVYSDPAHGIYAKLALTDDAQTLLGGILVGDASAYATLRASVGGPLPGKLADFLGSGEIQGDLPGTAQVCSCHAVTKDDILTAVGDGCADVSALKSCTRAGTGCGSCVPLLKTLLAQAGVEQSKALCEHFAYSRQELFDLIRVRELRTFSSIVAELGTGRGCDLCKPTIASILASLGNGHILDGEQAALQDTNDHFLANLQRNGTYSVVPRIPGGEITPDKLIVIGEVARDFGLYTKITGAQRIDLLGARVEQLPQIWRRLVDAGMESGHAYGKAVRTVKSCVGTTWCRYGVQDSVGLAIELELRYRGLRSPHKIKAAVSGCARECAEARGKDVGVIATENGWNLFVGGNGGFRPRHADLFATDLDTETLVRTIDRFLMFYIRTADRLQRTSAWIEGLDGGLDYLRSVIVDDSLGLCADLDAAMSRHAATYADEWRATLEDPEKLRRFVSFVNAPGTPDPSIEFVTQRGQSVPAGAPVLVAGPTLATRAQQEVHG</sequence>
<keyword evidence="27" id="KW-1185">Reference proteome</keyword>
<dbReference type="GO" id="GO:0051539">
    <property type="term" value="F:4 iron, 4 sulfur cluster binding"/>
    <property type="evidence" value="ECO:0007669"/>
    <property type="project" value="UniProtKB-KW"/>
</dbReference>
<evidence type="ECO:0000256" key="1">
    <source>
        <dbReference type="ARBA" id="ARBA00001974"/>
    </source>
</evidence>
<evidence type="ECO:0000256" key="8">
    <source>
        <dbReference type="ARBA" id="ARBA00022630"/>
    </source>
</evidence>
<dbReference type="GO" id="GO:0050660">
    <property type="term" value="F:flavin adenine dinucleotide binding"/>
    <property type="evidence" value="ECO:0007669"/>
    <property type="project" value="UniProtKB-UniRule"/>
</dbReference>
<dbReference type="FunFam" id="3.30.413.10:FF:000007">
    <property type="entry name" value="Nitrite reductase [NAD(P)H] large subunit"/>
    <property type="match status" value="1"/>
</dbReference>
<dbReference type="Pfam" id="PF03460">
    <property type="entry name" value="NIR_SIR_ferr"/>
    <property type="match status" value="1"/>
</dbReference>
<dbReference type="InterPro" id="IPR017121">
    <property type="entry name" value="Nitrite_Rdtase_lsu"/>
</dbReference>
<dbReference type="GO" id="GO:0050661">
    <property type="term" value="F:NADP binding"/>
    <property type="evidence" value="ECO:0007669"/>
    <property type="project" value="UniProtKB-UniRule"/>
</dbReference>
<dbReference type="PANTHER" id="PTHR43809">
    <property type="entry name" value="NITRITE REDUCTASE (NADH) LARGE SUBUNIT"/>
    <property type="match status" value="1"/>
</dbReference>
<dbReference type="InterPro" id="IPR041575">
    <property type="entry name" value="Rubredoxin_C"/>
</dbReference>
<evidence type="ECO:0000256" key="9">
    <source>
        <dbReference type="ARBA" id="ARBA00022714"/>
    </source>
</evidence>
<dbReference type="NCBIfam" id="NF011565">
    <property type="entry name" value="PRK14989.1"/>
    <property type="match status" value="1"/>
</dbReference>
<feature type="binding site" evidence="20">
    <location>
        <position position="688"/>
    </location>
    <ligand>
        <name>[4Fe-4S] cluster</name>
        <dbReference type="ChEBI" id="CHEBI:49883"/>
    </ligand>
</feature>
<reference evidence="26" key="1">
    <citation type="submission" date="2020-10" db="EMBL/GenBank/DDBJ databases">
        <title>Sequencing the genomes of 1000 actinobacteria strains.</title>
        <authorList>
            <person name="Klenk H.-P."/>
        </authorList>
    </citation>
    <scope>NUCLEOTIDE SEQUENCE</scope>
    <source>
        <strain evidence="26">DSM 45354</strain>
    </source>
</reference>
<feature type="domain" description="FAD/NAD(P)-binding" evidence="24">
    <location>
        <begin position="1"/>
        <end position="305"/>
    </location>
</feature>
<keyword evidence="14 20" id="KW-0408">Iron</keyword>
<evidence type="ECO:0000256" key="14">
    <source>
        <dbReference type="ARBA" id="ARBA00023004"/>
    </source>
</evidence>
<keyword evidence="9" id="KW-0001">2Fe-2S</keyword>
<evidence type="ECO:0000313" key="26">
    <source>
        <dbReference type="EMBL" id="MBE1611921.1"/>
    </source>
</evidence>
<evidence type="ECO:0000256" key="12">
    <source>
        <dbReference type="ARBA" id="ARBA00022827"/>
    </source>
</evidence>
<dbReference type="InterPro" id="IPR041854">
    <property type="entry name" value="BFD-like_2Fe2S-bd_dom_sf"/>
</dbReference>
<dbReference type="GO" id="GO:0020037">
    <property type="term" value="F:heme binding"/>
    <property type="evidence" value="ECO:0007669"/>
    <property type="project" value="InterPro"/>
</dbReference>
<evidence type="ECO:0000256" key="3">
    <source>
        <dbReference type="ARBA" id="ARBA00005096"/>
    </source>
</evidence>
<evidence type="ECO:0000259" key="21">
    <source>
        <dbReference type="Pfam" id="PF01077"/>
    </source>
</evidence>
<dbReference type="EC" id="1.8.7.1" evidence="5"/>
<dbReference type="InterPro" id="IPR005117">
    <property type="entry name" value="NiRdtase/SiRdtase_haem-b_fer"/>
</dbReference>
<evidence type="ECO:0000256" key="4">
    <source>
        <dbReference type="ARBA" id="ARBA00010429"/>
    </source>
</evidence>
<evidence type="ECO:0000259" key="25">
    <source>
        <dbReference type="Pfam" id="PF18267"/>
    </source>
</evidence>
<comment type="cofactor">
    <cofactor evidence="17">
        <name>[2Fe-2S] cluster</name>
        <dbReference type="ChEBI" id="CHEBI:190135"/>
    </cofactor>
</comment>
<gene>
    <name evidence="26" type="ORF">HEB94_008769</name>
</gene>
<dbReference type="PANTHER" id="PTHR43809:SF1">
    <property type="entry name" value="NITRITE REDUCTASE (NADH) LARGE SUBUNIT"/>
    <property type="match status" value="1"/>
</dbReference>
<dbReference type="NCBIfam" id="TIGR02374">
    <property type="entry name" value="nitri_red_nirB"/>
    <property type="match status" value="1"/>
</dbReference>
<accession>A0A927N415</accession>
<feature type="binding site" evidence="20">
    <location>
        <position position="650"/>
    </location>
    <ligand>
        <name>[4Fe-4S] cluster</name>
        <dbReference type="ChEBI" id="CHEBI:49883"/>
    </ligand>
</feature>
<dbReference type="Pfam" id="PF07992">
    <property type="entry name" value="Pyr_redox_2"/>
    <property type="match status" value="1"/>
</dbReference>
<dbReference type="PIRSF" id="PIRSF037149">
    <property type="entry name" value="NirB"/>
    <property type="match status" value="1"/>
</dbReference>
<evidence type="ECO:0000259" key="22">
    <source>
        <dbReference type="Pfam" id="PF03460"/>
    </source>
</evidence>
<dbReference type="InterPro" id="IPR036188">
    <property type="entry name" value="FAD/NAD-bd_sf"/>
</dbReference>
<dbReference type="PRINTS" id="PR00397">
    <property type="entry name" value="SIROHAEM"/>
</dbReference>
<keyword evidence="15 20" id="KW-0411">Iron-sulfur</keyword>
<comment type="similarity">
    <text evidence="4">Belongs to the nitrite and sulfite reductase 4Fe-4S domain family.</text>
</comment>
<evidence type="ECO:0000256" key="10">
    <source>
        <dbReference type="ARBA" id="ARBA00022723"/>
    </source>
</evidence>
<dbReference type="RefSeq" id="WP_192755057.1">
    <property type="nucleotide sequence ID" value="NZ_BAABJL010000176.1"/>
</dbReference>
<dbReference type="InterPro" id="IPR012744">
    <property type="entry name" value="Nitri_red_NirB"/>
</dbReference>
<dbReference type="CDD" id="cd19944">
    <property type="entry name" value="NirB_Fer2_BFD-like_2"/>
    <property type="match status" value="1"/>
</dbReference>
<keyword evidence="8 19" id="KW-0285">Flavoprotein</keyword>
<comment type="cofactor">
    <cofactor evidence="20">
        <name>[4Fe-4S] cluster</name>
        <dbReference type="ChEBI" id="CHEBI:49883"/>
    </cofactor>
    <text evidence="20">Binds 1 [4Fe-4S] cluster per subunit.</text>
</comment>
<dbReference type="Pfam" id="PF04324">
    <property type="entry name" value="Fer2_BFD"/>
    <property type="match status" value="1"/>
</dbReference>
<evidence type="ECO:0000256" key="20">
    <source>
        <dbReference type="PIRSR" id="PIRSR037149-1"/>
    </source>
</evidence>
<dbReference type="InterPro" id="IPR052034">
    <property type="entry name" value="NasD-like"/>
</dbReference>
<dbReference type="InterPro" id="IPR023753">
    <property type="entry name" value="FAD/NAD-binding_dom"/>
</dbReference>
<evidence type="ECO:0000256" key="5">
    <source>
        <dbReference type="ARBA" id="ARBA00012353"/>
    </source>
</evidence>
<evidence type="ECO:0000256" key="17">
    <source>
        <dbReference type="ARBA" id="ARBA00034078"/>
    </source>
</evidence>
<evidence type="ECO:0000256" key="16">
    <source>
        <dbReference type="ARBA" id="ARBA00023063"/>
    </source>
</evidence>
<dbReference type="Proteomes" id="UP000638648">
    <property type="component" value="Unassembled WGS sequence"/>
</dbReference>
<dbReference type="EMBL" id="JADBEM010000001">
    <property type="protein sequence ID" value="MBE1611921.1"/>
    <property type="molecule type" value="Genomic_DNA"/>
</dbReference>
<dbReference type="SUPFAM" id="SSF56014">
    <property type="entry name" value="Nitrite and sulphite reductase 4Fe-4S domain-like"/>
    <property type="match status" value="1"/>
</dbReference>
<evidence type="ECO:0000256" key="6">
    <source>
        <dbReference type="ARBA" id="ARBA00022485"/>
    </source>
</evidence>
<evidence type="ECO:0000256" key="7">
    <source>
        <dbReference type="ARBA" id="ARBA00022617"/>
    </source>
</evidence>
<comment type="pathway">
    <text evidence="3">Nitrogen metabolism; nitrate reduction (assimilation).</text>
</comment>
<comment type="cofactor">
    <cofactor evidence="20">
        <name>siroheme</name>
        <dbReference type="ChEBI" id="CHEBI:60052"/>
    </cofactor>
    <text evidence="20">Binds 1 siroheme per subunit.</text>
</comment>
<dbReference type="InterPro" id="IPR006066">
    <property type="entry name" value="NO2/SO3_Rdtase_FeS/sirohaem_BS"/>
</dbReference>
<dbReference type="Pfam" id="PF18267">
    <property type="entry name" value="Rubredoxin_C"/>
    <property type="match status" value="1"/>
</dbReference>
<feature type="domain" description="Nitrite/sulphite reductase 4Fe-4S" evidence="21">
    <location>
        <begin position="635"/>
        <end position="760"/>
    </location>
</feature>
<dbReference type="PRINTS" id="PR00368">
    <property type="entry name" value="FADPNR"/>
</dbReference>
<evidence type="ECO:0000256" key="19">
    <source>
        <dbReference type="PIRNR" id="PIRNR037149"/>
    </source>
</evidence>
<evidence type="ECO:0000256" key="18">
    <source>
        <dbReference type="ARBA" id="ARBA00049518"/>
    </source>
</evidence>
<organism evidence="26 27">
    <name type="scientific">Actinopolymorpha pittospori</name>
    <dbReference type="NCBI Taxonomy" id="648752"/>
    <lineage>
        <taxon>Bacteria</taxon>
        <taxon>Bacillati</taxon>
        <taxon>Actinomycetota</taxon>
        <taxon>Actinomycetes</taxon>
        <taxon>Propionibacteriales</taxon>
        <taxon>Actinopolymorphaceae</taxon>
        <taxon>Actinopolymorpha</taxon>
    </lineage>
</organism>
<dbReference type="Pfam" id="PF01077">
    <property type="entry name" value="NIR_SIR"/>
    <property type="match status" value="1"/>
</dbReference>
<evidence type="ECO:0000259" key="24">
    <source>
        <dbReference type="Pfam" id="PF07992"/>
    </source>
</evidence>
<dbReference type="GO" id="GO:0042128">
    <property type="term" value="P:nitrate assimilation"/>
    <property type="evidence" value="ECO:0007669"/>
    <property type="project" value="UniProtKB-UniRule"/>
</dbReference>
<dbReference type="FunFam" id="1.10.10.1100:FF:000002">
    <property type="entry name" value="Nitrite reductase large subunit"/>
    <property type="match status" value="1"/>
</dbReference>
<dbReference type="InterPro" id="IPR036136">
    <property type="entry name" value="Nit/Sulf_reduc_fer-like_dom_sf"/>
</dbReference>
<protein>
    <recommendedName>
        <fullName evidence="5">assimilatory sulfite reductase (ferredoxin)</fullName>
        <ecNumber evidence="5">1.8.7.1</ecNumber>
    </recommendedName>
</protein>
<comment type="cofactor">
    <cofactor evidence="1 19">
        <name>FAD</name>
        <dbReference type="ChEBI" id="CHEBI:57692"/>
    </cofactor>
</comment>
<feature type="binding site" evidence="20">
    <location>
        <position position="644"/>
    </location>
    <ligand>
        <name>[4Fe-4S] cluster</name>
        <dbReference type="ChEBI" id="CHEBI:49883"/>
    </ligand>
</feature>
<dbReference type="InterPro" id="IPR007419">
    <property type="entry name" value="BFD-like_2Fe2S-bd_dom"/>
</dbReference>
<dbReference type="Gene3D" id="3.30.390.30">
    <property type="match status" value="1"/>
</dbReference>
<feature type="domain" description="Nitrite/Sulfite reductase ferredoxin-like" evidence="22">
    <location>
        <begin position="563"/>
        <end position="624"/>
    </location>
</feature>
<keyword evidence="6 20" id="KW-0004">4Fe-4S</keyword>
<dbReference type="InterPro" id="IPR045854">
    <property type="entry name" value="NO2/SO3_Rdtase_4Fe4S_sf"/>
</dbReference>
<dbReference type="SUPFAM" id="SSF51905">
    <property type="entry name" value="FAD/NAD(P)-binding domain"/>
    <property type="match status" value="2"/>
</dbReference>
<dbReference type="PROSITE" id="PS00365">
    <property type="entry name" value="NIR_SIR"/>
    <property type="match status" value="1"/>
</dbReference>
<feature type="domain" description="BFD-like [2Fe-2S]-binding" evidence="23">
    <location>
        <begin position="431"/>
        <end position="478"/>
    </location>
</feature>
<feature type="binding site" evidence="20">
    <location>
        <position position="684"/>
    </location>
    <ligand>
        <name>[4Fe-4S] cluster</name>
        <dbReference type="ChEBI" id="CHEBI:49883"/>
    </ligand>
</feature>
<evidence type="ECO:0000313" key="27">
    <source>
        <dbReference type="Proteomes" id="UP000638648"/>
    </source>
</evidence>
<dbReference type="Gene3D" id="3.30.413.10">
    <property type="entry name" value="Sulfite Reductase Hemoprotein, domain 1"/>
    <property type="match status" value="1"/>
</dbReference>
<feature type="binding site" description="axial binding residue" evidence="20">
    <location>
        <position position="688"/>
    </location>
    <ligand>
        <name>siroheme</name>
        <dbReference type="ChEBI" id="CHEBI:60052"/>
    </ligand>
    <ligandPart>
        <name>Fe</name>
        <dbReference type="ChEBI" id="CHEBI:18248"/>
    </ligandPart>
</feature>
<comment type="function">
    <text evidence="2">Catalyzes the reduction of sulfite to sulfide, a step in the biosynthesis of sulfur-containing amino acids and cofactors.</text>
</comment>
<evidence type="ECO:0000256" key="11">
    <source>
        <dbReference type="ARBA" id="ARBA00022784"/>
    </source>
</evidence>
<dbReference type="SUPFAM" id="SSF55124">
    <property type="entry name" value="Nitrite/Sulfite reductase N-terminal domain-like"/>
    <property type="match status" value="1"/>
</dbReference>
<dbReference type="InterPro" id="IPR016156">
    <property type="entry name" value="FAD/NAD-linked_Rdtase_dimer_sf"/>
</dbReference>
<keyword evidence="10 20" id="KW-0479">Metal-binding</keyword>
<evidence type="ECO:0000259" key="23">
    <source>
        <dbReference type="Pfam" id="PF04324"/>
    </source>
</evidence>
<name>A0A927N415_9ACTN</name>
<keyword evidence="7 20" id="KW-0349">Heme</keyword>
<keyword evidence="11" id="KW-0883">Thioether bond</keyword>
<keyword evidence="12 19" id="KW-0274">FAD</keyword>
<comment type="catalytic activity">
    <reaction evidence="18">
        <text>hydrogen sulfide + 6 oxidized [2Fe-2S]-[ferredoxin] + 3 H2O = sulfite + 6 reduced [2Fe-2S]-[ferredoxin] + 7 H(+)</text>
        <dbReference type="Rhea" id="RHEA:23132"/>
        <dbReference type="Rhea" id="RHEA-COMP:10000"/>
        <dbReference type="Rhea" id="RHEA-COMP:10001"/>
        <dbReference type="ChEBI" id="CHEBI:15377"/>
        <dbReference type="ChEBI" id="CHEBI:15378"/>
        <dbReference type="ChEBI" id="CHEBI:17359"/>
        <dbReference type="ChEBI" id="CHEBI:29919"/>
        <dbReference type="ChEBI" id="CHEBI:33737"/>
        <dbReference type="ChEBI" id="CHEBI:33738"/>
        <dbReference type="EC" id="1.8.7.1"/>
    </reaction>
</comment>
<proteinExistence type="inferred from homology"/>
<dbReference type="GO" id="GO:0051537">
    <property type="term" value="F:2 iron, 2 sulfur cluster binding"/>
    <property type="evidence" value="ECO:0007669"/>
    <property type="project" value="UniProtKB-KW"/>
</dbReference>
<comment type="caution">
    <text evidence="26">The sequence shown here is derived from an EMBL/GenBank/DDBJ whole genome shotgun (WGS) entry which is preliminary data.</text>
</comment>